<dbReference type="RefSeq" id="WP_154571651.1">
    <property type="nucleotide sequence ID" value="NZ_VUNB01000001.1"/>
</dbReference>
<dbReference type="InterPro" id="IPR052911">
    <property type="entry name" value="Corrinoid_activation_enz"/>
</dbReference>
<proteinExistence type="predicted"/>
<dbReference type="InterPro" id="IPR001041">
    <property type="entry name" value="2Fe-2S_ferredoxin-type"/>
</dbReference>
<name>A0A6A8M9U8_9FIRM</name>
<dbReference type="InterPro" id="IPR036010">
    <property type="entry name" value="2Fe-2S_ferredoxin-like_sf"/>
</dbReference>
<comment type="caution">
    <text evidence="2">The sequence shown here is derived from an EMBL/GenBank/DDBJ whole genome shotgun (WGS) entry which is preliminary data.</text>
</comment>
<accession>A0A6A8M9U8</accession>
<dbReference type="InterPro" id="IPR012675">
    <property type="entry name" value="Beta-grasp_dom_sf"/>
</dbReference>
<dbReference type="InterPro" id="IPR041414">
    <property type="entry name" value="Raco-like_middle"/>
</dbReference>
<organism evidence="2">
    <name type="scientific">Baileyella intestinalis</name>
    <dbReference type="NCBI Taxonomy" id="2606709"/>
    <lineage>
        <taxon>Bacteria</taxon>
        <taxon>Bacillati</taxon>
        <taxon>Bacillota</taxon>
        <taxon>Clostridia</taxon>
        <taxon>Peptostreptococcales</taxon>
        <taxon>Anaerovoracaceae</taxon>
        <taxon>Baileyella</taxon>
    </lineage>
</organism>
<dbReference type="GO" id="GO:0051536">
    <property type="term" value="F:iron-sulfur cluster binding"/>
    <property type="evidence" value="ECO:0007669"/>
    <property type="project" value="InterPro"/>
</dbReference>
<dbReference type="Pfam" id="PF14574">
    <property type="entry name" value="RACo_C_ter"/>
    <property type="match status" value="1"/>
</dbReference>
<feature type="domain" description="2Fe-2S ferredoxin-type" evidence="1">
    <location>
        <begin position="2"/>
        <end position="87"/>
    </location>
</feature>
<dbReference type="Pfam" id="PF00111">
    <property type="entry name" value="Fer2"/>
    <property type="match status" value="1"/>
</dbReference>
<dbReference type="Gene3D" id="3.10.20.30">
    <property type="match status" value="1"/>
</dbReference>
<dbReference type="PROSITE" id="PS51085">
    <property type="entry name" value="2FE2S_FER_2"/>
    <property type="match status" value="1"/>
</dbReference>
<dbReference type="Pfam" id="PF17651">
    <property type="entry name" value="Raco_middle"/>
    <property type="match status" value="1"/>
</dbReference>
<evidence type="ECO:0000259" key="1">
    <source>
        <dbReference type="PROSITE" id="PS51085"/>
    </source>
</evidence>
<dbReference type="InterPro" id="IPR042259">
    <property type="entry name" value="Raco-like_middle_sf"/>
</dbReference>
<sequence>MSRVQIIQGKKAVSVDGRPGDNMLDFLRQKGFFVNAPCGGNGTCKKCKVKVQVESAGSEVSEELKTVLACQTPVPDQDCRIQIPDYSGPSMEIETGFFSERDRASASVKEGISSGSLYGAAVDLGTTTVVAKLCRLSDGKEAGIRSGWNRQARYGADVISRVKYIMENQGGLEELCLCARSQIFSMIREMCREQGIEENKVVRLSLAGNTIMQHIFAGRSPVSIAAAPFKPETFFLENEPEKEEDLSFRLEGEGRWPGLEIFYAPCAAGYVGGDIIAGLGAACQWNGSGKYIYLDVGTNGEMVLGSRNGLICCSVASGPAFEGAEISCGMAGLPGAVSGVKIAEDGKSLVLETVGDEEAKGICGSGLIDLLAVLVKTGEVNRGGRLLPPEDAREGGVPDFIVNLLEEDENGNGRLWLTEDHQVWITADDIRKLQLAKAAVMAGIRVMMRLAGTRDKDIEKLYIAGGFGRHLDPDSAAAIGMIPERLKGKIVYVGNGSLAGAAEALESREFREEMVSIQKRCHYLELSGNKIFNDEYLKQMAFMEG</sequence>
<dbReference type="InterPro" id="IPR027980">
    <property type="entry name" value="RACo_C"/>
</dbReference>
<protein>
    <submittedName>
        <fullName evidence="2">DUF4445 domain-containing protein</fullName>
    </submittedName>
</protein>
<dbReference type="PANTHER" id="PTHR42895">
    <property type="entry name" value="IRON-SULFUR CLUSTER-BINDING PROTEIN-RELATED"/>
    <property type="match status" value="1"/>
</dbReference>
<dbReference type="EMBL" id="VUNB01000001">
    <property type="protein sequence ID" value="MST68177.1"/>
    <property type="molecule type" value="Genomic_DNA"/>
</dbReference>
<evidence type="ECO:0000313" key="2">
    <source>
        <dbReference type="EMBL" id="MST68177.1"/>
    </source>
</evidence>
<dbReference type="CDD" id="cd00207">
    <property type="entry name" value="fer2"/>
    <property type="match status" value="1"/>
</dbReference>
<reference evidence="2" key="1">
    <citation type="submission" date="2019-09" db="EMBL/GenBank/DDBJ databases">
        <title>In-depth cultivation of the pig gut microbiome towards novel bacterial diversity and tailored functional studies.</title>
        <authorList>
            <person name="Wylensek D."/>
            <person name="Hitch T.C.A."/>
            <person name="Clavel T."/>
        </authorList>
    </citation>
    <scope>NUCLEOTIDE SEQUENCE</scope>
    <source>
        <strain evidence="2">RF-744-FAT-WT-3</strain>
    </source>
</reference>
<dbReference type="Gene3D" id="3.30.420.480">
    <property type="entry name" value="Domain of unknown function (DUF4445)"/>
    <property type="match status" value="1"/>
</dbReference>
<dbReference type="PANTHER" id="PTHR42895:SF2">
    <property type="entry name" value="IRON-SULFUR CLUSTER PROTEIN"/>
    <property type="match status" value="1"/>
</dbReference>
<dbReference type="AlphaFoldDB" id="A0A6A8M9U8"/>
<gene>
    <name evidence="2" type="ORF">FYJ66_00945</name>
</gene>
<dbReference type="SUPFAM" id="SSF54292">
    <property type="entry name" value="2Fe-2S ferredoxin-like"/>
    <property type="match status" value="1"/>
</dbReference>